<dbReference type="EMBL" id="QRDZ01000012">
    <property type="protein sequence ID" value="RED76438.1"/>
    <property type="molecule type" value="Genomic_DNA"/>
</dbReference>
<name>A0A3D9JQY5_9BACL</name>
<dbReference type="Gene3D" id="1.10.260.40">
    <property type="entry name" value="lambda repressor-like DNA-binding domains"/>
    <property type="match status" value="1"/>
</dbReference>
<keyword evidence="2" id="KW-0238">DNA-binding</keyword>
<evidence type="ECO:0000259" key="4">
    <source>
        <dbReference type="PROSITE" id="PS50932"/>
    </source>
</evidence>
<dbReference type="SUPFAM" id="SSF47413">
    <property type="entry name" value="lambda repressor-like DNA-binding domains"/>
    <property type="match status" value="1"/>
</dbReference>
<dbReference type="Gene3D" id="3.40.50.2300">
    <property type="match status" value="2"/>
</dbReference>
<keyword evidence="3" id="KW-0804">Transcription</keyword>
<dbReference type="SMART" id="SM00354">
    <property type="entry name" value="HTH_LACI"/>
    <property type="match status" value="1"/>
</dbReference>
<dbReference type="InterPro" id="IPR028082">
    <property type="entry name" value="Peripla_BP_I"/>
</dbReference>
<dbReference type="RefSeq" id="WP_116061725.1">
    <property type="nucleotide sequence ID" value="NZ_QRDZ01000012.1"/>
</dbReference>
<dbReference type="InterPro" id="IPR046335">
    <property type="entry name" value="LacI/GalR-like_sensor"/>
</dbReference>
<dbReference type="OrthoDB" id="2026446at2"/>
<dbReference type="PANTHER" id="PTHR30146:SF150">
    <property type="entry name" value="ARABINOSE METABOLISM TRANSCRIPTIONAL REPRESSOR"/>
    <property type="match status" value="1"/>
</dbReference>
<feature type="domain" description="HTH lacI-type" evidence="4">
    <location>
        <begin position="1"/>
        <end position="44"/>
    </location>
</feature>
<comment type="caution">
    <text evidence="5">The sequence shown here is derived from an EMBL/GenBank/DDBJ whole genome shotgun (WGS) entry which is preliminary data.</text>
</comment>
<dbReference type="Proteomes" id="UP000256977">
    <property type="component" value="Unassembled WGS sequence"/>
</dbReference>
<sequence length="359" mass="39468">MRMEDIAKIAQVSKSAVSLAFSGKPGIGNETRERILRIAREMGYNAKPRVTATVQEKSSKQLVFLVITNLGIISEEYYQQPFFRELIHFVEERCRSKGYSVVFSSVDMEHFDQSIRAVADDHRNSGVILLGTNLSREQIAFVADKLPQLVVLDTCYDTLPIHFVEINNAMGAYQAGAHLCDIGHKDIGYVASNVRIHNFEERKAGFAAALREKGLEVAPSRTFSVAPTLLSSQDSMRQQLEGCLHAEGKLPTALFCECDYIAISAMKTLTELGYRVPEDISVIGFDNINESVIVTPELTTIHVEKEKMARLAVDLLTDPAEHGSNARSKTRVDTRFVARLSTCAPTAAVGVGSSGSKPG</sequence>
<keyword evidence="1" id="KW-0805">Transcription regulation</keyword>
<organism evidence="5 6">
    <name type="scientific">Cohnella phaseoli</name>
    <dbReference type="NCBI Taxonomy" id="456490"/>
    <lineage>
        <taxon>Bacteria</taxon>
        <taxon>Bacillati</taxon>
        <taxon>Bacillota</taxon>
        <taxon>Bacilli</taxon>
        <taxon>Bacillales</taxon>
        <taxon>Paenibacillaceae</taxon>
        <taxon>Cohnella</taxon>
    </lineage>
</organism>
<dbReference type="SUPFAM" id="SSF53822">
    <property type="entry name" value="Periplasmic binding protein-like I"/>
    <property type="match status" value="1"/>
</dbReference>
<gene>
    <name evidence="5" type="ORF">DFP98_112156</name>
</gene>
<proteinExistence type="predicted"/>
<reference evidence="5 6" key="1">
    <citation type="submission" date="2018-07" db="EMBL/GenBank/DDBJ databases">
        <title>Genomic Encyclopedia of Type Strains, Phase III (KMG-III): the genomes of soil and plant-associated and newly described type strains.</title>
        <authorList>
            <person name="Whitman W."/>
        </authorList>
    </citation>
    <scope>NUCLEOTIDE SEQUENCE [LARGE SCALE GENOMIC DNA]</scope>
    <source>
        <strain evidence="5 6">CECT 7287</strain>
    </source>
</reference>
<keyword evidence="6" id="KW-1185">Reference proteome</keyword>
<dbReference type="Pfam" id="PF00356">
    <property type="entry name" value="LacI"/>
    <property type="match status" value="1"/>
</dbReference>
<dbReference type="PROSITE" id="PS50932">
    <property type="entry name" value="HTH_LACI_2"/>
    <property type="match status" value="1"/>
</dbReference>
<evidence type="ECO:0000256" key="1">
    <source>
        <dbReference type="ARBA" id="ARBA00023015"/>
    </source>
</evidence>
<accession>A0A3D9JQY5</accession>
<evidence type="ECO:0000256" key="2">
    <source>
        <dbReference type="ARBA" id="ARBA00023125"/>
    </source>
</evidence>
<dbReference type="InterPro" id="IPR010982">
    <property type="entry name" value="Lambda_DNA-bd_dom_sf"/>
</dbReference>
<protein>
    <submittedName>
        <fullName evidence="5">LacI family transcriptional regulator</fullName>
    </submittedName>
</protein>
<dbReference type="Pfam" id="PF13377">
    <property type="entry name" value="Peripla_BP_3"/>
    <property type="match status" value="1"/>
</dbReference>
<dbReference type="GO" id="GO:0000976">
    <property type="term" value="F:transcription cis-regulatory region binding"/>
    <property type="evidence" value="ECO:0007669"/>
    <property type="project" value="TreeGrafter"/>
</dbReference>
<dbReference type="InterPro" id="IPR000843">
    <property type="entry name" value="HTH_LacI"/>
</dbReference>
<dbReference type="AlphaFoldDB" id="A0A3D9JQY5"/>
<dbReference type="CDD" id="cd01392">
    <property type="entry name" value="HTH_LacI"/>
    <property type="match status" value="1"/>
</dbReference>
<dbReference type="PANTHER" id="PTHR30146">
    <property type="entry name" value="LACI-RELATED TRANSCRIPTIONAL REPRESSOR"/>
    <property type="match status" value="1"/>
</dbReference>
<evidence type="ECO:0000313" key="6">
    <source>
        <dbReference type="Proteomes" id="UP000256977"/>
    </source>
</evidence>
<evidence type="ECO:0000313" key="5">
    <source>
        <dbReference type="EMBL" id="RED76438.1"/>
    </source>
</evidence>
<evidence type="ECO:0000256" key="3">
    <source>
        <dbReference type="ARBA" id="ARBA00023163"/>
    </source>
</evidence>
<dbReference type="GO" id="GO:0003700">
    <property type="term" value="F:DNA-binding transcription factor activity"/>
    <property type="evidence" value="ECO:0007669"/>
    <property type="project" value="TreeGrafter"/>
</dbReference>